<dbReference type="InterPro" id="IPR002083">
    <property type="entry name" value="MATH/TRAF_dom"/>
</dbReference>
<dbReference type="Pfam" id="PF22486">
    <property type="entry name" value="MATH_2"/>
    <property type="match status" value="1"/>
</dbReference>
<feature type="domain" description="MATH" evidence="4">
    <location>
        <begin position="37"/>
        <end position="174"/>
    </location>
</feature>
<reference evidence="5 6" key="1">
    <citation type="journal article" date="2024" name="G3 (Bethesda)">
        <title>Genome assembly of Hibiscus sabdariffa L. provides insights into metabolisms of medicinal natural products.</title>
        <authorList>
            <person name="Kim T."/>
        </authorList>
    </citation>
    <scope>NUCLEOTIDE SEQUENCE [LARGE SCALE GENOMIC DNA]</scope>
    <source>
        <strain evidence="5">TK-2024</strain>
        <tissue evidence="5">Old leaves</tissue>
    </source>
</reference>
<dbReference type="SUPFAM" id="SSF49599">
    <property type="entry name" value="TRAF domain-like"/>
    <property type="match status" value="1"/>
</dbReference>
<protein>
    <recommendedName>
        <fullName evidence="4">MATH domain-containing protein</fullName>
    </recommendedName>
</protein>
<name>A0ABR2S389_9ROSI</name>
<feature type="region of interest" description="Disordered" evidence="3">
    <location>
        <begin position="405"/>
        <end position="432"/>
    </location>
</feature>
<accession>A0ABR2S389</accession>
<evidence type="ECO:0000259" key="4">
    <source>
        <dbReference type="PROSITE" id="PS50144"/>
    </source>
</evidence>
<organism evidence="5 6">
    <name type="scientific">Hibiscus sabdariffa</name>
    <name type="common">roselle</name>
    <dbReference type="NCBI Taxonomy" id="183260"/>
    <lineage>
        <taxon>Eukaryota</taxon>
        <taxon>Viridiplantae</taxon>
        <taxon>Streptophyta</taxon>
        <taxon>Embryophyta</taxon>
        <taxon>Tracheophyta</taxon>
        <taxon>Spermatophyta</taxon>
        <taxon>Magnoliopsida</taxon>
        <taxon>eudicotyledons</taxon>
        <taxon>Gunneridae</taxon>
        <taxon>Pentapetalae</taxon>
        <taxon>rosids</taxon>
        <taxon>malvids</taxon>
        <taxon>Malvales</taxon>
        <taxon>Malvaceae</taxon>
        <taxon>Malvoideae</taxon>
        <taxon>Hibiscus</taxon>
    </lineage>
</organism>
<evidence type="ECO:0000313" key="5">
    <source>
        <dbReference type="EMBL" id="KAK9019648.1"/>
    </source>
</evidence>
<comment type="caution">
    <text evidence="5">The sequence shown here is derived from an EMBL/GenBank/DDBJ whole genome shotgun (WGS) entry which is preliminary data.</text>
</comment>
<evidence type="ECO:0000256" key="2">
    <source>
        <dbReference type="SAM" id="Coils"/>
    </source>
</evidence>
<dbReference type="Proteomes" id="UP001396334">
    <property type="component" value="Unassembled WGS sequence"/>
</dbReference>
<dbReference type="PANTHER" id="PTHR46236">
    <property type="entry name" value="TRAF-LIKE SUPERFAMILY PROTEIN"/>
    <property type="match status" value="1"/>
</dbReference>
<dbReference type="PANTHER" id="PTHR46236:SF35">
    <property type="entry name" value="MATH DOMAIN-CONTAINING PROTEIN"/>
    <property type="match status" value="1"/>
</dbReference>
<evidence type="ECO:0000256" key="3">
    <source>
        <dbReference type="SAM" id="MobiDB-lite"/>
    </source>
</evidence>
<feature type="coiled-coil region" evidence="2">
    <location>
        <begin position="359"/>
        <end position="386"/>
    </location>
</feature>
<dbReference type="InterPro" id="IPR008974">
    <property type="entry name" value="TRAF-like"/>
</dbReference>
<dbReference type="CDD" id="cd00121">
    <property type="entry name" value="MATH"/>
    <property type="match status" value="1"/>
</dbReference>
<gene>
    <name evidence="5" type="ORF">V6N11_054162</name>
</gene>
<dbReference type="SMART" id="SM00061">
    <property type="entry name" value="MATH"/>
    <property type="match status" value="1"/>
</dbReference>
<evidence type="ECO:0000256" key="1">
    <source>
        <dbReference type="ARBA" id="ARBA00023054"/>
    </source>
</evidence>
<dbReference type="InterPro" id="IPR050804">
    <property type="entry name" value="MCC"/>
</dbReference>
<dbReference type="Gene3D" id="2.60.210.10">
    <property type="entry name" value="Apoptosis, Tumor Necrosis Factor Receptor Associated Protein 2, Chain A"/>
    <property type="match status" value="1"/>
</dbReference>
<evidence type="ECO:0000313" key="6">
    <source>
        <dbReference type="Proteomes" id="UP001396334"/>
    </source>
</evidence>
<dbReference type="PROSITE" id="PS50144">
    <property type="entry name" value="MATH"/>
    <property type="match status" value="1"/>
</dbReference>
<feature type="compositionally biased region" description="Basic residues" evidence="3">
    <location>
        <begin position="415"/>
        <end position="426"/>
    </location>
</feature>
<keyword evidence="6" id="KW-1185">Reference proteome</keyword>
<keyword evidence="1 2" id="KW-0175">Coiled coil</keyword>
<sequence length="432" mass="48763">MLARLVGKGRTFELAVFIARSIGNPESSAPPSADSIVYNRIIRIPIISEEGEGKRQCMDITKKLRMFSWRIENFSSISRILIFSKGYNDNNHLSIYLYVANSACLPSGWSSYAHFGLAIIDHIDRRNSITKVNRHTFTADKIGCGFPSFLPLSELYNPKRGYLVNDSCLVEAFVSTDRNKSLISRALILNTVSFKHKTNEVECVKAALRNQKPTRTKPVEITTASSTQPSCQNVAIEPEEPTEEDMNTFFTSLESELLSSDIVYSREEAKGALATLDEALSMTPVNSHDSGKSFPLKQAFKILASFDCSSTTLPIEQRNELLSMEESKKELADRAAKAVQDKNHFTAKESIKNHLTRKLDRNLIRYKEVESEVKQVQQKLAALLAEQKGGIFRGSKEMKKELEAIGNEWEEYKPKPRLPRRKRRSSSRNGEE</sequence>
<proteinExistence type="predicted"/>
<dbReference type="EMBL" id="JBBPBN010000017">
    <property type="protein sequence ID" value="KAK9019648.1"/>
    <property type="molecule type" value="Genomic_DNA"/>
</dbReference>